<dbReference type="Pfam" id="PF00024">
    <property type="entry name" value="PAN_1"/>
    <property type="match status" value="1"/>
</dbReference>
<dbReference type="AlphaFoldDB" id="A0A9P8E450"/>
<proteinExistence type="predicted"/>
<dbReference type="OrthoDB" id="160645at2759"/>
<dbReference type="Proteomes" id="UP000779574">
    <property type="component" value="Unassembled WGS sequence"/>
</dbReference>
<dbReference type="InterPro" id="IPR003609">
    <property type="entry name" value="Pan_app"/>
</dbReference>
<evidence type="ECO:0000256" key="1">
    <source>
        <dbReference type="ARBA" id="ARBA00022737"/>
    </source>
</evidence>
<evidence type="ECO:0000313" key="6">
    <source>
        <dbReference type="Proteomes" id="UP000779574"/>
    </source>
</evidence>
<feature type="non-terminal residue" evidence="5">
    <location>
        <position position="684"/>
    </location>
</feature>
<feature type="domain" description="Apple" evidence="4">
    <location>
        <begin position="109"/>
        <end position="175"/>
    </location>
</feature>
<dbReference type="GO" id="GO:0005576">
    <property type="term" value="C:extracellular region"/>
    <property type="evidence" value="ECO:0007669"/>
    <property type="project" value="InterPro"/>
</dbReference>
<dbReference type="Gene3D" id="3.50.4.10">
    <property type="entry name" value="Hepatocyte Growth Factor"/>
    <property type="match status" value="1"/>
</dbReference>
<sequence length="684" mass="67329">MLPSGSLVITRSGESVILRPTLATSQTSSLVVGASSSVGPSPVTLLSEGNPSSDVVLFSTVSPVPYSTVSAVSYFAAPSSLPPETNYSCPEANGEQVRANTGGSYTIGCNEETTGYNALVATASDFNDCMTYCDQLPGCAAWTYSGSCYLKTGTSASNFSFQPSSRGAVSGIRAVPATNSGLPESSPTDFVTSSSTSQATGSAEPSDGEPGISATASATIPSSVPSFAEKSTTIVFTQASIQSSEDLPRSTSDRAITTQLPSSVVDTSSDLASEITAAAITSEFGATSGATASGIGSTAVGGDSAASLSYITSTIFPASVTNIIIPATTASTPSLTDPMSASIAIASPSTTCSVFDNLLDICLDAVITPSVGIGGAVSVGLGSITVVDASTSVGVALSAAASANLGISAGTGGVEIGASASIGVSAGIDGTQQPTITTSIPSSSCSAGGNAFDICVDVAITPSIGIGGHAGIAAGSSTITLFDVSASLAIAPTLAAGVGIGISTGSSEIALVASATFEANLGLSSGILPNNTAPTTTANCSAGGNVLNVCVDATITASANAGLNLNLGPSSSALTLLDASVALAPSVAAGVDVGLSVGSSGIGLSASATLGSTDSKFSIGYPINSHDSNYQLATNIVSCIGCRTKHWPRSINSEFSIGYLVSNLEYHHQSTPNLVSCFGYRIRP</sequence>
<dbReference type="InterPro" id="IPR000177">
    <property type="entry name" value="Apple"/>
</dbReference>
<dbReference type="SMART" id="SM00223">
    <property type="entry name" value="APPLE"/>
    <property type="match status" value="1"/>
</dbReference>
<accession>A0A9P8E450</accession>
<evidence type="ECO:0000313" key="5">
    <source>
        <dbReference type="EMBL" id="KAG9678531.1"/>
    </source>
</evidence>
<dbReference type="EMBL" id="JAHFXF010001032">
    <property type="protein sequence ID" value="KAG9678531.1"/>
    <property type="molecule type" value="Genomic_DNA"/>
</dbReference>
<comment type="caution">
    <text evidence="5">The sequence shown here is derived from an EMBL/GenBank/DDBJ whole genome shotgun (WGS) entry which is preliminary data.</text>
</comment>
<dbReference type="GO" id="GO:0006508">
    <property type="term" value="P:proteolysis"/>
    <property type="evidence" value="ECO:0007669"/>
    <property type="project" value="InterPro"/>
</dbReference>
<name>A0A9P8E450_AURME</name>
<feature type="region of interest" description="Disordered" evidence="3">
    <location>
        <begin position="176"/>
        <end position="218"/>
    </location>
</feature>
<reference evidence="5" key="2">
    <citation type="submission" date="2021-08" db="EMBL/GenBank/DDBJ databases">
        <authorList>
            <person name="Gostincar C."/>
            <person name="Sun X."/>
            <person name="Song Z."/>
            <person name="Gunde-Cimerman N."/>
        </authorList>
    </citation>
    <scope>NUCLEOTIDE SEQUENCE</scope>
    <source>
        <strain evidence="5">EXF-9911</strain>
    </source>
</reference>
<gene>
    <name evidence="5" type="ORF">KCU76_g15565</name>
</gene>
<feature type="compositionally biased region" description="Low complexity" evidence="3">
    <location>
        <begin position="192"/>
        <end position="203"/>
    </location>
</feature>
<evidence type="ECO:0000256" key="2">
    <source>
        <dbReference type="ARBA" id="ARBA00023157"/>
    </source>
</evidence>
<keyword evidence="1" id="KW-0677">Repeat</keyword>
<organism evidence="5 6">
    <name type="scientific">Aureobasidium melanogenum</name>
    <name type="common">Aureobasidium pullulans var. melanogenum</name>
    <dbReference type="NCBI Taxonomy" id="46634"/>
    <lineage>
        <taxon>Eukaryota</taxon>
        <taxon>Fungi</taxon>
        <taxon>Dikarya</taxon>
        <taxon>Ascomycota</taxon>
        <taxon>Pezizomycotina</taxon>
        <taxon>Dothideomycetes</taxon>
        <taxon>Dothideomycetidae</taxon>
        <taxon>Dothideales</taxon>
        <taxon>Saccotheciaceae</taxon>
        <taxon>Aureobasidium</taxon>
    </lineage>
</organism>
<protein>
    <recommendedName>
        <fullName evidence="4">Apple domain-containing protein</fullName>
    </recommendedName>
</protein>
<evidence type="ECO:0000259" key="4">
    <source>
        <dbReference type="SMART" id="SM00223"/>
    </source>
</evidence>
<reference evidence="5" key="1">
    <citation type="journal article" date="2021" name="J Fungi (Basel)">
        <title>Virulence traits and population genomics of the black yeast Aureobasidium melanogenum.</title>
        <authorList>
            <person name="Cernosa A."/>
            <person name="Sun X."/>
            <person name="Gostincar C."/>
            <person name="Fang C."/>
            <person name="Gunde-Cimerman N."/>
            <person name="Song Z."/>
        </authorList>
    </citation>
    <scope>NUCLEOTIDE SEQUENCE</scope>
    <source>
        <strain evidence="5">EXF-9911</strain>
    </source>
</reference>
<keyword evidence="2" id="KW-1015">Disulfide bond</keyword>
<evidence type="ECO:0000256" key="3">
    <source>
        <dbReference type="SAM" id="MobiDB-lite"/>
    </source>
</evidence>
<feature type="compositionally biased region" description="Polar residues" evidence="3">
    <location>
        <begin position="177"/>
        <end position="191"/>
    </location>
</feature>